<reference evidence="16 17" key="1">
    <citation type="submission" date="2013-08" db="EMBL/GenBank/DDBJ databases">
        <title>Genome sequencing of Cellulomonas carbonis T26.</title>
        <authorList>
            <person name="Chen F."/>
            <person name="Li Y."/>
            <person name="Wang G."/>
        </authorList>
    </citation>
    <scope>NUCLEOTIDE SEQUENCE [LARGE SCALE GENOMIC DNA]</scope>
    <source>
        <strain evidence="16 17">T26</strain>
    </source>
</reference>
<dbReference type="EMBL" id="AXCY01000025">
    <property type="protein sequence ID" value="KGM11308.1"/>
    <property type="molecule type" value="Genomic_DNA"/>
</dbReference>
<feature type="active site" description="Charge relay system" evidence="8 9">
    <location>
        <position position="569"/>
    </location>
</feature>
<accession>A0A0A0BS95</accession>
<keyword evidence="7 9" id="KW-0720">Serine protease</keyword>
<evidence type="ECO:0000256" key="10">
    <source>
        <dbReference type="RuleBase" id="RU003355"/>
    </source>
</evidence>
<evidence type="ECO:0000256" key="2">
    <source>
        <dbReference type="ARBA" id="ARBA00022512"/>
    </source>
</evidence>
<dbReference type="PROSITE" id="PS00137">
    <property type="entry name" value="SUBTILASE_HIS"/>
    <property type="match status" value="1"/>
</dbReference>
<dbReference type="InterPro" id="IPR023827">
    <property type="entry name" value="Peptidase_S8_Asp-AS"/>
</dbReference>
<evidence type="ECO:0000256" key="9">
    <source>
        <dbReference type="PROSITE-ProRule" id="PRU01240"/>
    </source>
</evidence>
<dbReference type="InterPro" id="IPR034187">
    <property type="entry name" value="Peptidases_S8_5"/>
</dbReference>
<dbReference type="Gene3D" id="3.40.50.200">
    <property type="entry name" value="Peptidase S8/S53 domain"/>
    <property type="match status" value="1"/>
</dbReference>
<keyword evidence="6 9" id="KW-0378">Hydrolase</keyword>
<dbReference type="CDD" id="cd07489">
    <property type="entry name" value="Peptidases_S8_5"/>
    <property type="match status" value="1"/>
</dbReference>
<dbReference type="SUPFAM" id="SSF52025">
    <property type="entry name" value="PA domain"/>
    <property type="match status" value="1"/>
</dbReference>
<dbReference type="PROSITE" id="PS00138">
    <property type="entry name" value="SUBTILASE_SER"/>
    <property type="match status" value="1"/>
</dbReference>
<feature type="domain" description="C5a peptidase/Subtilisin-like protease SBT2-like Fn3-like" evidence="15">
    <location>
        <begin position="645"/>
        <end position="747"/>
    </location>
</feature>
<keyword evidence="5 12" id="KW-0732">Signal</keyword>
<keyword evidence="3" id="KW-0964">Secreted</keyword>
<dbReference type="GO" id="GO:0016020">
    <property type="term" value="C:membrane"/>
    <property type="evidence" value="ECO:0007669"/>
    <property type="project" value="InterPro"/>
</dbReference>
<dbReference type="Gene3D" id="2.60.40.1710">
    <property type="entry name" value="Subtilisin-like superfamily"/>
    <property type="match status" value="1"/>
</dbReference>
<evidence type="ECO:0000259" key="15">
    <source>
        <dbReference type="Pfam" id="PF06280"/>
    </source>
</evidence>
<keyword evidence="17" id="KW-1185">Reference proteome</keyword>
<dbReference type="InterPro" id="IPR046450">
    <property type="entry name" value="PA_dom_sf"/>
</dbReference>
<evidence type="ECO:0000256" key="3">
    <source>
        <dbReference type="ARBA" id="ARBA00022525"/>
    </source>
</evidence>
<feature type="active site" description="Charge relay system" evidence="8 9">
    <location>
        <position position="186"/>
    </location>
</feature>
<dbReference type="Pfam" id="PF02225">
    <property type="entry name" value="PA"/>
    <property type="match status" value="1"/>
</dbReference>
<comment type="caution">
    <text evidence="16">The sequence shown here is derived from an EMBL/GenBank/DDBJ whole genome shotgun (WGS) entry which is preliminary data.</text>
</comment>
<feature type="chain" id="PRO_5001959717" evidence="12">
    <location>
        <begin position="34"/>
        <end position="917"/>
    </location>
</feature>
<dbReference type="Proteomes" id="UP000029839">
    <property type="component" value="Unassembled WGS sequence"/>
</dbReference>
<feature type="region of interest" description="Disordered" evidence="11">
    <location>
        <begin position="893"/>
        <end position="917"/>
    </location>
</feature>
<keyword evidence="2" id="KW-0134">Cell wall</keyword>
<dbReference type="PROSITE" id="PS00136">
    <property type="entry name" value="SUBTILASE_ASP"/>
    <property type="match status" value="1"/>
</dbReference>
<dbReference type="InterPro" id="IPR023828">
    <property type="entry name" value="Peptidase_S8_Ser-AS"/>
</dbReference>
<dbReference type="InterPro" id="IPR022398">
    <property type="entry name" value="Peptidase_S8_His-AS"/>
</dbReference>
<feature type="domain" description="Peptidase S8/S53" evidence="13">
    <location>
        <begin position="177"/>
        <end position="614"/>
    </location>
</feature>
<evidence type="ECO:0000256" key="7">
    <source>
        <dbReference type="ARBA" id="ARBA00022825"/>
    </source>
</evidence>
<feature type="signal peptide" evidence="12">
    <location>
        <begin position="1"/>
        <end position="33"/>
    </location>
</feature>
<comment type="similarity">
    <text evidence="1 9 10">Belongs to the peptidase S8 family.</text>
</comment>
<dbReference type="InterPro" id="IPR010435">
    <property type="entry name" value="C5a/SBT2-like_Fn3"/>
</dbReference>
<name>A0A0A0BS95_9CELL</name>
<dbReference type="PRINTS" id="PR00723">
    <property type="entry name" value="SUBTILISIN"/>
</dbReference>
<dbReference type="PANTHER" id="PTHR43806:SF66">
    <property type="entry name" value="SERIN ENDOPEPTIDASE"/>
    <property type="match status" value="1"/>
</dbReference>
<evidence type="ECO:0000256" key="12">
    <source>
        <dbReference type="SAM" id="SignalP"/>
    </source>
</evidence>
<reference evidence="16 17" key="2">
    <citation type="journal article" date="2015" name="Stand. Genomic Sci.">
        <title>Draft genome sequence of Cellulomonas carbonis T26(T) and comparative analysis of six Cellulomonas genomes.</title>
        <authorList>
            <person name="Zhuang W."/>
            <person name="Zhang S."/>
            <person name="Xia X."/>
            <person name="Wang G."/>
        </authorList>
    </citation>
    <scope>NUCLEOTIDE SEQUENCE [LARGE SCALE GENOMIC DNA]</scope>
    <source>
        <strain evidence="16 17">T26</strain>
    </source>
</reference>
<dbReference type="SUPFAM" id="SSF52743">
    <property type="entry name" value="Subtilisin-like"/>
    <property type="match status" value="1"/>
</dbReference>
<evidence type="ECO:0000256" key="5">
    <source>
        <dbReference type="ARBA" id="ARBA00022729"/>
    </source>
</evidence>
<dbReference type="Pfam" id="PF00082">
    <property type="entry name" value="Peptidase_S8"/>
    <property type="match status" value="1"/>
</dbReference>
<dbReference type="AlphaFoldDB" id="A0A0A0BS95"/>
<evidence type="ECO:0000259" key="13">
    <source>
        <dbReference type="Pfam" id="PF00082"/>
    </source>
</evidence>
<dbReference type="PROSITE" id="PS51892">
    <property type="entry name" value="SUBTILASE"/>
    <property type="match status" value="1"/>
</dbReference>
<evidence type="ECO:0000256" key="1">
    <source>
        <dbReference type="ARBA" id="ARBA00011073"/>
    </source>
</evidence>
<organism evidence="16 17">
    <name type="scientific">Cellulomonas carbonis T26</name>
    <dbReference type="NCBI Taxonomy" id="947969"/>
    <lineage>
        <taxon>Bacteria</taxon>
        <taxon>Bacillati</taxon>
        <taxon>Actinomycetota</taxon>
        <taxon>Actinomycetes</taxon>
        <taxon>Micrococcales</taxon>
        <taxon>Cellulomonadaceae</taxon>
        <taxon>Cellulomonas</taxon>
    </lineage>
</organism>
<evidence type="ECO:0000256" key="4">
    <source>
        <dbReference type="ARBA" id="ARBA00022670"/>
    </source>
</evidence>
<dbReference type="OrthoDB" id="9813435at2"/>
<dbReference type="GO" id="GO:0006508">
    <property type="term" value="P:proteolysis"/>
    <property type="evidence" value="ECO:0007669"/>
    <property type="project" value="UniProtKB-KW"/>
</dbReference>
<evidence type="ECO:0000259" key="14">
    <source>
        <dbReference type="Pfam" id="PF02225"/>
    </source>
</evidence>
<feature type="domain" description="PA" evidence="14">
    <location>
        <begin position="403"/>
        <end position="499"/>
    </location>
</feature>
<proteinExistence type="inferred from homology"/>
<dbReference type="InterPro" id="IPR000209">
    <property type="entry name" value="Peptidase_S8/S53_dom"/>
</dbReference>
<evidence type="ECO:0000256" key="8">
    <source>
        <dbReference type="PIRSR" id="PIRSR615500-1"/>
    </source>
</evidence>
<dbReference type="InterPro" id="IPR003137">
    <property type="entry name" value="PA_domain"/>
</dbReference>
<evidence type="ECO:0000256" key="11">
    <source>
        <dbReference type="SAM" id="MobiDB-lite"/>
    </source>
</evidence>
<dbReference type="PANTHER" id="PTHR43806">
    <property type="entry name" value="PEPTIDASE S8"/>
    <property type="match status" value="1"/>
</dbReference>
<evidence type="ECO:0000313" key="16">
    <source>
        <dbReference type="EMBL" id="KGM11308.1"/>
    </source>
</evidence>
<dbReference type="InterPro" id="IPR036852">
    <property type="entry name" value="Peptidase_S8/S53_dom_sf"/>
</dbReference>
<dbReference type="InterPro" id="IPR050131">
    <property type="entry name" value="Peptidase_S8_subtilisin-like"/>
</dbReference>
<dbReference type="Gene3D" id="3.50.30.30">
    <property type="match status" value="1"/>
</dbReference>
<dbReference type="GO" id="GO:0005615">
    <property type="term" value="C:extracellular space"/>
    <property type="evidence" value="ECO:0007669"/>
    <property type="project" value="TreeGrafter"/>
</dbReference>
<keyword evidence="4 9" id="KW-0645">Protease</keyword>
<dbReference type="InterPro" id="IPR015500">
    <property type="entry name" value="Peptidase_S8_subtilisin-rel"/>
</dbReference>
<evidence type="ECO:0000256" key="6">
    <source>
        <dbReference type="ARBA" id="ARBA00022801"/>
    </source>
</evidence>
<sequence>MKDLSGGATARRRACTGIAALSLVVAATVPAAAADGDRVLGTAADYGVPSPAESGELTSEFATSPTGAWFVELAPEPTAQGGSRAAVLRAERDFAAEAAGEGVEVEVRRTFSTLWSGVSAEIADEDVEAVRSLPSVQAVYPVLAIDAPAPSSASPDLATALAMSGADVAQSELGLTGEGVKVGIIDTGVDIDHPDLGGGGTDDGTAFPSARVVAGYDFVGDTYNADPTSDAYQPVPQPDENPDDCQGHGTHVAGIVGADGDIAAGGVRGVAPGVTLGAYRVFGCDGSTESDIMIAAMERALADGMDVVNQSIGAAFQTWPGYPTAVASDNLVDAGVVMVASIGNSGASGTWSAGAPGVGEDVIGVASYDNTHVTAQVVQVDGQDYPFLPATGAPEPPTTGSLDLVALGAPGTDAARACEPIDPAVADGKAVLVERGAAVTPGVTCDATFYAKALRAQQAGAAAVVLYNNVPGLFSPTVAGAEPITIPVIAVSATHGAELTAATADGATLTWTDEVGRAVNPTGGLISSFSSYGMAADLSLKPDLGAPGGNIFATYPLEKGGYATLSGTSMAAPHVAGAVALLLEARPDTEAHEVRSILQNHADPSDWSLAAGNGYVEPVHRQGAGMLDIDAAILATTAVTPGKLSLGESEHGPVEATLTVTNDGDADVTYATSVVDTIATSGNPDVPTFLLGGTTVEMPETVTVPAGGSADLTVSIAPDAELEAELAQYGGFVVLTPEEGEALSVPFAGFAGDYQDLELFGTFNGLELPALAELTACDRLIGTDCVSGGAWDLVDPGHVFTMRDGDVPSVVFHMEHPAESITMRVLLVLPGRLGAIPLGRSVAYEEEFVGRDSGGISVRTWDGTIAVGKGKHKVPLPGGRYMLQVTAVNALGDASDPEHRETWTSPAFTIDRKTPRS</sequence>
<feature type="active site" description="Charge relay system" evidence="8 9">
    <location>
        <position position="248"/>
    </location>
</feature>
<protein>
    <submittedName>
        <fullName evidence="16">Peptidase S8</fullName>
    </submittedName>
</protein>
<evidence type="ECO:0000313" key="17">
    <source>
        <dbReference type="Proteomes" id="UP000029839"/>
    </source>
</evidence>
<gene>
    <name evidence="16" type="ORF">N868_11165</name>
</gene>
<dbReference type="GO" id="GO:0004252">
    <property type="term" value="F:serine-type endopeptidase activity"/>
    <property type="evidence" value="ECO:0007669"/>
    <property type="project" value="UniProtKB-UniRule"/>
</dbReference>
<dbReference type="Pfam" id="PF06280">
    <property type="entry name" value="fn3_5"/>
    <property type="match status" value="1"/>
</dbReference>